<dbReference type="SUPFAM" id="SSF51905">
    <property type="entry name" value="FAD/NAD(P)-binding domain"/>
    <property type="match status" value="1"/>
</dbReference>
<evidence type="ECO:0000313" key="2">
    <source>
        <dbReference type="EMBL" id="KAJ9616951.1"/>
    </source>
</evidence>
<proteinExistence type="predicted"/>
<comment type="caution">
    <text evidence="2">The sequence shown here is derived from an EMBL/GenBank/DDBJ whole genome shotgun (WGS) entry which is preliminary data.</text>
</comment>
<dbReference type="Gene3D" id="3.50.50.60">
    <property type="entry name" value="FAD/NAD(P)-binding domain"/>
    <property type="match status" value="1"/>
</dbReference>
<dbReference type="AlphaFoldDB" id="A0AA38XP83"/>
<dbReference type="InterPro" id="IPR036188">
    <property type="entry name" value="FAD/NAD-bd_sf"/>
</dbReference>
<accession>A0AA38XP83</accession>
<evidence type="ECO:0000313" key="3">
    <source>
        <dbReference type="Proteomes" id="UP001172673"/>
    </source>
</evidence>
<reference evidence="2" key="1">
    <citation type="submission" date="2022-10" db="EMBL/GenBank/DDBJ databases">
        <title>Culturing micro-colonial fungi from biological soil crusts in the Mojave desert and describing Neophaeococcomyces mojavensis, and introducing the new genera and species Taxawa tesnikishii.</title>
        <authorList>
            <person name="Kurbessoian T."/>
            <person name="Stajich J.E."/>
        </authorList>
    </citation>
    <scope>NUCLEOTIDE SEQUENCE</scope>
    <source>
        <strain evidence="2">TK_41</strain>
    </source>
</reference>
<dbReference type="InterPro" id="IPR006076">
    <property type="entry name" value="FAD-dep_OxRdtase"/>
</dbReference>
<dbReference type="PANTHER" id="PTHR13847:SF129">
    <property type="entry name" value="FAD DEPENDENT OXIDOREDUCTASE"/>
    <property type="match status" value="1"/>
</dbReference>
<gene>
    <name evidence="2" type="ORF">H2200_000671</name>
</gene>
<name>A0AA38XP83_9EURO</name>
<dbReference type="EMBL" id="JAPDRK010000001">
    <property type="protein sequence ID" value="KAJ9616951.1"/>
    <property type="molecule type" value="Genomic_DNA"/>
</dbReference>
<dbReference type="Proteomes" id="UP001172673">
    <property type="component" value="Unassembled WGS sequence"/>
</dbReference>
<feature type="domain" description="FAD dependent oxidoreductase" evidence="1">
    <location>
        <begin position="53"/>
        <end position="450"/>
    </location>
</feature>
<keyword evidence="3" id="KW-1185">Reference proteome</keyword>
<dbReference type="GO" id="GO:0005737">
    <property type="term" value="C:cytoplasm"/>
    <property type="evidence" value="ECO:0007669"/>
    <property type="project" value="TreeGrafter"/>
</dbReference>
<dbReference type="Pfam" id="PF01266">
    <property type="entry name" value="DAO"/>
    <property type="match status" value="1"/>
</dbReference>
<sequence>MGDASTPLPSTPSLKQVRADLPSAKPTLSFWQTSYPNDLTHYRSSVSLPTHADIVVIGTGISGTIAVDELFRKAGTTDSDSSKLNVLVLEARTLCSAATGRNGGHLHPIVHAAPPDVLRFEMDNFNYVSNLINSNNIDCDYRRLNGCLGFWNATYFEEAKRALAETPAALSSMVKVVEEPIELKRLGLKDGAVGAIVQSVAASLSPYKLCVTIWEKLLKQSETSEAGARLNLQTTTVATHLSRHGGETWTVHTARGMVQTKAIILATNGYTSHLLPSFSALIRPVQAQMSALIPPPPASHGQERKLIPRSCGFEGVGDMDRVMSDYLVQNPYNPTVENGGGHLMFGGGRHIALNHGENNSDDSYVDKNVERYLRTLPERLDLNFEGKDADQSEHKMLDIAASWTGIIGHSLDGYPWVGQVPDHEGVYLCAGYTGHGMTNAPLCGRYVARMALAELGSAARDIHLADDKSEGLDTSQVWNGKVPAQYLITADRMSSHLQDNA</sequence>
<evidence type="ECO:0000259" key="1">
    <source>
        <dbReference type="Pfam" id="PF01266"/>
    </source>
</evidence>
<dbReference type="PANTHER" id="PTHR13847">
    <property type="entry name" value="SARCOSINE DEHYDROGENASE-RELATED"/>
    <property type="match status" value="1"/>
</dbReference>
<dbReference type="Gene3D" id="3.30.9.10">
    <property type="entry name" value="D-Amino Acid Oxidase, subunit A, domain 2"/>
    <property type="match status" value="1"/>
</dbReference>
<protein>
    <recommendedName>
        <fullName evidence="1">FAD dependent oxidoreductase domain-containing protein</fullName>
    </recommendedName>
</protein>
<organism evidence="2 3">
    <name type="scientific">Cladophialophora chaetospira</name>
    <dbReference type="NCBI Taxonomy" id="386627"/>
    <lineage>
        <taxon>Eukaryota</taxon>
        <taxon>Fungi</taxon>
        <taxon>Dikarya</taxon>
        <taxon>Ascomycota</taxon>
        <taxon>Pezizomycotina</taxon>
        <taxon>Eurotiomycetes</taxon>
        <taxon>Chaetothyriomycetidae</taxon>
        <taxon>Chaetothyriales</taxon>
        <taxon>Herpotrichiellaceae</taxon>
        <taxon>Cladophialophora</taxon>
    </lineage>
</organism>